<dbReference type="OrthoDB" id="4731048at2759"/>
<evidence type="ECO:0000256" key="1">
    <source>
        <dbReference type="SAM" id="MobiDB-lite"/>
    </source>
</evidence>
<keyword evidence="3" id="KW-1185">Reference proteome</keyword>
<dbReference type="Proteomes" id="UP000054516">
    <property type="component" value="Unassembled WGS sequence"/>
</dbReference>
<protein>
    <submittedName>
        <fullName evidence="2">Uncharacterized protein</fullName>
    </submittedName>
</protein>
<evidence type="ECO:0000313" key="2">
    <source>
        <dbReference type="EMBL" id="GAP83712.2"/>
    </source>
</evidence>
<feature type="compositionally biased region" description="Polar residues" evidence="1">
    <location>
        <begin position="78"/>
        <end position="87"/>
    </location>
</feature>
<feature type="compositionally biased region" description="Basic and acidic residues" evidence="1">
    <location>
        <begin position="59"/>
        <end position="77"/>
    </location>
</feature>
<organism evidence="2">
    <name type="scientific">Rosellinia necatrix</name>
    <name type="common">White root-rot fungus</name>
    <dbReference type="NCBI Taxonomy" id="77044"/>
    <lineage>
        <taxon>Eukaryota</taxon>
        <taxon>Fungi</taxon>
        <taxon>Dikarya</taxon>
        <taxon>Ascomycota</taxon>
        <taxon>Pezizomycotina</taxon>
        <taxon>Sordariomycetes</taxon>
        <taxon>Xylariomycetidae</taxon>
        <taxon>Xylariales</taxon>
        <taxon>Xylariaceae</taxon>
        <taxon>Rosellinia</taxon>
    </lineage>
</organism>
<reference evidence="2" key="1">
    <citation type="submission" date="2016-03" db="EMBL/GenBank/DDBJ databases">
        <title>Draft genome sequence of Rosellinia necatrix.</title>
        <authorList>
            <person name="Kanematsu S."/>
        </authorList>
    </citation>
    <scope>NUCLEOTIDE SEQUENCE [LARGE SCALE GENOMIC DNA]</scope>
    <source>
        <strain evidence="2">W97</strain>
    </source>
</reference>
<dbReference type="AlphaFoldDB" id="A0A1S7UKE0"/>
<gene>
    <name evidence="2" type="ORF">SAMD00023353_0501050</name>
</gene>
<proteinExistence type="predicted"/>
<accession>A0A1S7UKE0</accession>
<sequence length="179" mass="19983">MPSASSHRMPQRKPSSTTTSLLGEPCVQIQQHARSPLAPAVKARGARALGTQGSRNPSQKREDSTPDQSERSRRDNIEYTSRTSPTELQHHARHQDSGSTNQRQPFPLMKTRDVLKHPRLQQVTGLVPGKVNLWGGRELPPDELSRLVWAMALPQPFPSKRPRGERLTPLPLGVKKTET</sequence>
<feature type="region of interest" description="Disordered" evidence="1">
    <location>
        <begin position="1"/>
        <end position="112"/>
    </location>
</feature>
<name>A0A1S7UKE0_ROSNE</name>
<feature type="compositionally biased region" description="Polar residues" evidence="1">
    <location>
        <begin position="1"/>
        <end position="21"/>
    </location>
</feature>
<evidence type="ECO:0000313" key="3">
    <source>
        <dbReference type="Proteomes" id="UP000054516"/>
    </source>
</evidence>
<feature type="region of interest" description="Disordered" evidence="1">
    <location>
        <begin position="155"/>
        <end position="179"/>
    </location>
</feature>
<dbReference type="EMBL" id="DF977450">
    <property type="protein sequence ID" value="GAP83712.2"/>
    <property type="molecule type" value="Genomic_DNA"/>
</dbReference>